<dbReference type="KEGG" id="mmt:Metme_2155"/>
<dbReference type="STRING" id="857087.Metme_2155"/>
<dbReference type="eggNOG" id="COG0835">
    <property type="taxonomic scope" value="Bacteria"/>
</dbReference>
<dbReference type="AlphaFoldDB" id="G0A6T9"/>
<dbReference type="SUPFAM" id="SSF50341">
    <property type="entry name" value="CheW-like"/>
    <property type="match status" value="1"/>
</dbReference>
<feature type="domain" description="CheW-like" evidence="4">
    <location>
        <begin position="11"/>
        <end position="156"/>
    </location>
</feature>
<comment type="subcellular location">
    <subcellularLocation>
        <location evidence="1">Cytoplasm</location>
    </subcellularLocation>
</comment>
<dbReference type="Proteomes" id="UP000008888">
    <property type="component" value="Chromosome"/>
</dbReference>
<dbReference type="HOGENOM" id="CLU_048995_1_0_6"/>
<dbReference type="InterPro" id="IPR039315">
    <property type="entry name" value="CheW"/>
</dbReference>
<dbReference type="EMBL" id="CP002738">
    <property type="protein sequence ID" value="AEG00560.1"/>
    <property type="molecule type" value="Genomic_DNA"/>
</dbReference>
<dbReference type="InterPro" id="IPR036061">
    <property type="entry name" value="CheW-like_dom_sf"/>
</dbReference>
<organism evidence="5 6">
    <name type="scientific">Methylomonas methanica (strain DSM 25384 / MC09)</name>
    <dbReference type="NCBI Taxonomy" id="857087"/>
    <lineage>
        <taxon>Bacteria</taxon>
        <taxon>Pseudomonadati</taxon>
        <taxon>Pseudomonadota</taxon>
        <taxon>Gammaproteobacteria</taxon>
        <taxon>Methylococcales</taxon>
        <taxon>Methylococcaceae</taxon>
        <taxon>Methylomonas</taxon>
    </lineage>
</organism>
<dbReference type="InterPro" id="IPR002545">
    <property type="entry name" value="CheW-lke_dom"/>
</dbReference>
<keyword evidence="6" id="KW-1185">Reference proteome</keyword>
<dbReference type="RefSeq" id="WP_013818804.1">
    <property type="nucleotide sequence ID" value="NC_015572.1"/>
</dbReference>
<dbReference type="GO" id="GO:0007165">
    <property type="term" value="P:signal transduction"/>
    <property type="evidence" value="ECO:0007669"/>
    <property type="project" value="InterPro"/>
</dbReference>
<evidence type="ECO:0000259" key="4">
    <source>
        <dbReference type="PROSITE" id="PS50851"/>
    </source>
</evidence>
<dbReference type="GO" id="GO:0005829">
    <property type="term" value="C:cytosol"/>
    <property type="evidence" value="ECO:0007669"/>
    <property type="project" value="TreeGrafter"/>
</dbReference>
<dbReference type="Gene3D" id="2.30.30.40">
    <property type="entry name" value="SH3 Domains"/>
    <property type="match status" value="1"/>
</dbReference>
<sequence length="170" mass="18804">MTAEASSEALAEQFLTFELAGEAYGIEILKVQEIRGWEPIRKIPNTPGYLKGALNLRGSIVPIVDLRERFSMEKIEYTPTTVVIVMCIQTESSGPTVMGIVADAVSDVLDINLNEIKASPNLGSKINTRYIRGMYVGKKNMVMLLDVDRLLNPDEFMDIAALPLEPDNSK</sequence>
<dbReference type="SMART" id="SM00260">
    <property type="entry name" value="CheW"/>
    <property type="match status" value="1"/>
</dbReference>
<dbReference type="Gene3D" id="2.40.50.180">
    <property type="entry name" value="CheA-289, Domain 4"/>
    <property type="match status" value="1"/>
</dbReference>
<dbReference type="GO" id="GO:0006935">
    <property type="term" value="P:chemotaxis"/>
    <property type="evidence" value="ECO:0007669"/>
    <property type="project" value="InterPro"/>
</dbReference>
<dbReference type="CDD" id="cd00732">
    <property type="entry name" value="CheW"/>
    <property type="match status" value="1"/>
</dbReference>
<protein>
    <recommendedName>
        <fullName evidence="2">Chemotaxis protein CheW</fullName>
    </recommendedName>
</protein>
<reference evidence="5 6" key="1">
    <citation type="journal article" date="2011" name="J. Bacteriol.">
        <title>Complete Genome Sequence of the Aerobic Marine Methanotroph Methylomonas methanica MC09.</title>
        <authorList>
            <person name="Boden R."/>
            <person name="Cunliffe M."/>
            <person name="Scanlan J."/>
            <person name="Moussard H."/>
            <person name="Kits K.D."/>
            <person name="Klotz M.G."/>
            <person name="Jetten M.S."/>
            <person name="Vuilleumier S."/>
            <person name="Han J."/>
            <person name="Peters L."/>
            <person name="Mikhailova N."/>
            <person name="Teshima H."/>
            <person name="Tapia R."/>
            <person name="Kyrpides N."/>
            <person name="Ivanova N."/>
            <person name="Pagani I."/>
            <person name="Cheng J.F."/>
            <person name="Goodwin L."/>
            <person name="Han C."/>
            <person name="Hauser L."/>
            <person name="Land M.L."/>
            <person name="Lapidus A."/>
            <person name="Lucas S."/>
            <person name="Pitluck S."/>
            <person name="Woyke T."/>
            <person name="Stein L."/>
            <person name="Murrell J.C."/>
        </authorList>
    </citation>
    <scope>NUCLEOTIDE SEQUENCE [LARGE SCALE GENOMIC DNA]</scope>
    <source>
        <strain evidence="5 6">MC09</strain>
    </source>
</reference>
<proteinExistence type="predicted"/>
<dbReference type="PANTHER" id="PTHR22617:SF45">
    <property type="entry name" value="CHEMOTAXIS PROTEIN CHEW"/>
    <property type="match status" value="1"/>
</dbReference>
<evidence type="ECO:0000256" key="1">
    <source>
        <dbReference type="ARBA" id="ARBA00004496"/>
    </source>
</evidence>
<evidence type="ECO:0000256" key="2">
    <source>
        <dbReference type="ARBA" id="ARBA00021483"/>
    </source>
</evidence>
<gene>
    <name evidence="5" type="ordered locus">Metme_2155</name>
</gene>
<evidence type="ECO:0000313" key="5">
    <source>
        <dbReference type="EMBL" id="AEG00560.1"/>
    </source>
</evidence>
<dbReference type="PANTHER" id="PTHR22617">
    <property type="entry name" value="CHEMOTAXIS SENSOR HISTIDINE KINASE-RELATED"/>
    <property type="match status" value="1"/>
</dbReference>
<reference evidence="6" key="3">
    <citation type="submission" date="2011-05" db="EMBL/GenBank/DDBJ databases">
        <title>Complete sequence of Methylomonas methanica MC09.</title>
        <authorList>
            <consortium name="US DOE Joint Genome Institute"/>
            <person name="Lucas S."/>
            <person name="Han J."/>
            <person name="Lapidus A."/>
            <person name="Cheng J.-F."/>
            <person name="Goodwin L."/>
            <person name="Pitluck S."/>
            <person name="Peters L."/>
            <person name="Mikhailova N."/>
            <person name="Teshima H."/>
            <person name="Han C."/>
            <person name="Tapia R."/>
            <person name="Land M."/>
            <person name="Hauser L."/>
            <person name="Kyrpides N."/>
            <person name="Ivanova N."/>
            <person name="Pagani I."/>
            <person name="Stein L."/>
            <person name="Woyke T."/>
        </authorList>
    </citation>
    <scope>NUCLEOTIDE SEQUENCE [LARGE SCALE GENOMIC DNA]</scope>
    <source>
        <strain evidence="6">MC09</strain>
    </source>
</reference>
<dbReference type="Pfam" id="PF01584">
    <property type="entry name" value="CheW"/>
    <property type="match status" value="1"/>
</dbReference>
<accession>G0A6T9</accession>
<dbReference type="OrthoDB" id="9790406at2"/>
<keyword evidence="3" id="KW-0963">Cytoplasm</keyword>
<evidence type="ECO:0000313" key="6">
    <source>
        <dbReference type="Proteomes" id="UP000008888"/>
    </source>
</evidence>
<reference key="2">
    <citation type="submission" date="2011-05" db="EMBL/GenBank/DDBJ databases">
        <title>Complete genome sequence of the aerobic marine methanotroph Methylomonas methanica MC09.</title>
        <authorList>
            <person name="Boden R."/>
            <person name="Cunliffe M."/>
            <person name="Scanlan J."/>
            <person name="Moussard H."/>
            <person name="Kits K.D."/>
            <person name="Klotz M."/>
            <person name="Jetten M."/>
            <person name="Vuilleumier S."/>
            <person name="Han J."/>
            <person name="Peters L."/>
            <person name="Mikhailova N."/>
            <person name="Teshima H."/>
            <person name="Tapia R."/>
            <person name="Kyrpides N."/>
            <person name="Ivanova N."/>
            <person name="Pagani I."/>
            <person name="Cheng J.-F."/>
            <person name="Goodwin L."/>
            <person name="Han C."/>
            <person name="Hauser L."/>
            <person name="Land M."/>
            <person name="Lapidus A."/>
            <person name="Lucas S."/>
            <person name="Pitluck S."/>
            <person name="Woyke T."/>
            <person name="Stein L.Y."/>
            <person name="Murrell C."/>
        </authorList>
    </citation>
    <scope>NUCLEOTIDE SEQUENCE</scope>
    <source>
        <strain>MC09</strain>
    </source>
</reference>
<name>G0A6T9_METMM</name>
<evidence type="ECO:0000256" key="3">
    <source>
        <dbReference type="ARBA" id="ARBA00022490"/>
    </source>
</evidence>
<dbReference type="PROSITE" id="PS50851">
    <property type="entry name" value="CHEW"/>
    <property type="match status" value="1"/>
</dbReference>